<evidence type="ECO:0000256" key="5">
    <source>
        <dbReference type="SAM" id="MobiDB-lite"/>
    </source>
</evidence>
<proteinExistence type="predicted"/>
<dbReference type="InterPro" id="IPR004864">
    <property type="entry name" value="LEA_2"/>
</dbReference>
<feature type="compositionally biased region" description="Low complexity" evidence="5">
    <location>
        <begin position="11"/>
        <end position="55"/>
    </location>
</feature>
<dbReference type="InterPro" id="IPR044839">
    <property type="entry name" value="NDR1-like"/>
</dbReference>
<dbReference type="AlphaFoldDB" id="A0AAN7J5G5"/>
<organism evidence="8 9">
    <name type="scientific">Quercus rubra</name>
    <name type="common">Northern red oak</name>
    <name type="synonym">Quercus borealis</name>
    <dbReference type="NCBI Taxonomy" id="3512"/>
    <lineage>
        <taxon>Eukaryota</taxon>
        <taxon>Viridiplantae</taxon>
        <taxon>Streptophyta</taxon>
        <taxon>Embryophyta</taxon>
        <taxon>Tracheophyta</taxon>
        <taxon>Spermatophyta</taxon>
        <taxon>Magnoliopsida</taxon>
        <taxon>eudicotyledons</taxon>
        <taxon>Gunneridae</taxon>
        <taxon>Pentapetalae</taxon>
        <taxon>rosids</taxon>
        <taxon>fabids</taxon>
        <taxon>Fagales</taxon>
        <taxon>Fagaceae</taxon>
        <taxon>Quercus</taxon>
    </lineage>
</organism>
<feature type="transmembrane region" description="Helical" evidence="6">
    <location>
        <begin position="68"/>
        <end position="99"/>
    </location>
</feature>
<sequence>MTDRVYPSSKPITTTTNNNNNTTTPIPTTTTPATAATTKPQQQQPRYPYRPQPQYGNHHRRLSRRRRINCCCCCFWSLLVLLALALLLAIAGSALYVLYHPQNPHFSINSLRIAKLNLTAATSDSSPSAAHLNSLLNLTLTSKNPNSHIVFFYEPFTLTAFSTSSVQLANGSIPAFVSNKNNETSFRAVLTESKDLDTDSATSLRSDLKRKNGVPMKVQMDTEVKVKMGGLNSKKVGIRVTCQTIKGVAPKSKTPSVASVVDAKCKVDLRIKIWKFTF</sequence>
<protein>
    <recommendedName>
        <fullName evidence="7">Late embryogenesis abundant protein LEA-2 subgroup domain-containing protein</fullName>
    </recommendedName>
</protein>
<comment type="caution">
    <text evidence="8">The sequence shown here is derived from an EMBL/GenBank/DDBJ whole genome shotgun (WGS) entry which is preliminary data.</text>
</comment>
<evidence type="ECO:0000256" key="6">
    <source>
        <dbReference type="SAM" id="Phobius"/>
    </source>
</evidence>
<accession>A0AAN7J5G5</accession>
<evidence type="ECO:0000313" key="9">
    <source>
        <dbReference type="Proteomes" id="UP001324115"/>
    </source>
</evidence>
<evidence type="ECO:0000256" key="2">
    <source>
        <dbReference type="ARBA" id="ARBA00022692"/>
    </source>
</evidence>
<keyword evidence="9" id="KW-1185">Reference proteome</keyword>
<evidence type="ECO:0000259" key="7">
    <source>
        <dbReference type="Pfam" id="PF03168"/>
    </source>
</evidence>
<dbReference type="Proteomes" id="UP001324115">
    <property type="component" value="Unassembled WGS sequence"/>
</dbReference>
<dbReference type="Pfam" id="PF03168">
    <property type="entry name" value="LEA_2"/>
    <property type="match status" value="1"/>
</dbReference>
<keyword evidence="4 6" id="KW-0472">Membrane</keyword>
<evidence type="ECO:0000256" key="3">
    <source>
        <dbReference type="ARBA" id="ARBA00022989"/>
    </source>
</evidence>
<dbReference type="GO" id="GO:0005886">
    <property type="term" value="C:plasma membrane"/>
    <property type="evidence" value="ECO:0007669"/>
    <property type="project" value="TreeGrafter"/>
</dbReference>
<dbReference type="PANTHER" id="PTHR31234">
    <property type="entry name" value="LATE EMBRYOGENESIS ABUNDANT (LEA) HYDROXYPROLINE-RICH GLYCOPROTEIN FAMILY"/>
    <property type="match status" value="1"/>
</dbReference>
<evidence type="ECO:0000256" key="4">
    <source>
        <dbReference type="ARBA" id="ARBA00023136"/>
    </source>
</evidence>
<name>A0AAN7J5G5_QUERU</name>
<dbReference type="EMBL" id="JAXUIC010000002">
    <property type="protein sequence ID" value="KAK4599082.1"/>
    <property type="molecule type" value="Genomic_DNA"/>
</dbReference>
<keyword evidence="3 6" id="KW-1133">Transmembrane helix</keyword>
<reference evidence="8 9" key="1">
    <citation type="journal article" date="2023" name="G3 (Bethesda)">
        <title>A haplotype-resolved chromosome-scale genome for Quercus rubra L. provides insights into the genetics of adaptive traits for red oak species.</title>
        <authorList>
            <person name="Kapoor B."/>
            <person name="Jenkins J."/>
            <person name="Schmutz J."/>
            <person name="Zhebentyayeva T."/>
            <person name="Kuelheim C."/>
            <person name="Coggeshall M."/>
            <person name="Heim C."/>
            <person name="Lasky J.R."/>
            <person name="Leites L."/>
            <person name="Islam-Faridi N."/>
            <person name="Romero-Severson J."/>
            <person name="DeLeo V.L."/>
            <person name="Lucas S.M."/>
            <person name="Lazic D."/>
            <person name="Gailing O."/>
            <person name="Carlson J."/>
            <person name="Staton M."/>
        </authorList>
    </citation>
    <scope>NUCLEOTIDE SEQUENCE [LARGE SCALE GENOMIC DNA]</scope>
    <source>
        <strain evidence="8">Pseudo-F2</strain>
    </source>
</reference>
<dbReference type="GO" id="GO:0098542">
    <property type="term" value="P:defense response to other organism"/>
    <property type="evidence" value="ECO:0007669"/>
    <property type="project" value="InterPro"/>
</dbReference>
<keyword evidence="2 6" id="KW-0812">Transmembrane</keyword>
<evidence type="ECO:0000313" key="8">
    <source>
        <dbReference type="EMBL" id="KAK4599082.1"/>
    </source>
</evidence>
<gene>
    <name evidence="8" type="ORF">RGQ29_009236</name>
</gene>
<feature type="domain" description="Late embryogenesis abundant protein LEA-2 subgroup" evidence="7">
    <location>
        <begin position="139"/>
        <end position="242"/>
    </location>
</feature>
<feature type="region of interest" description="Disordered" evidence="5">
    <location>
        <begin position="1"/>
        <end position="58"/>
    </location>
</feature>
<dbReference type="PANTHER" id="PTHR31234:SF6">
    <property type="entry name" value="LATE EMBRYOGENESIS ABUNDANT PROTEIN LEA-2 SUBGROUP DOMAIN-CONTAINING PROTEIN"/>
    <property type="match status" value="1"/>
</dbReference>
<evidence type="ECO:0000256" key="1">
    <source>
        <dbReference type="ARBA" id="ARBA00004167"/>
    </source>
</evidence>
<comment type="subcellular location">
    <subcellularLocation>
        <location evidence="1">Membrane</location>
        <topology evidence="1">Single-pass membrane protein</topology>
    </subcellularLocation>
</comment>